<keyword evidence="7" id="KW-1133">Transmembrane helix</keyword>
<keyword evidence="7" id="KW-0472">Membrane</keyword>
<dbReference type="GO" id="GO:0071011">
    <property type="term" value="C:precatalytic spliceosome"/>
    <property type="evidence" value="ECO:0007669"/>
    <property type="project" value="TreeGrafter"/>
</dbReference>
<feature type="compositionally biased region" description="Low complexity" evidence="6">
    <location>
        <begin position="220"/>
        <end position="234"/>
    </location>
</feature>
<organism evidence="8 9">
    <name type="scientific">Monodon monoceros</name>
    <name type="common">Narwhal</name>
    <name type="synonym">Ceratodon monodon</name>
    <dbReference type="NCBI Taxonomy" id="40151"/>
    <lineage>
        <taxon>Eukaryota</taxon>
        <taxon>Metazoa</taxon>
        <taxon>Chordata</taxon>
        <taxon>Craniata</taxon>
        <taxon>Vertebrata</taxon>
        <taxon>Euteleostomi</taxon>
        <taxon>Mammalia</taxon>
        <taxon>Eutheria</taxon>
        <taxon>Laurasiatheria</taxon>
        <taxon>Artiodactyla</taxon>
        <taxon>Whippomorpha</taxon>
        <taxon>Cetacea</taxon>
        <taxon>Odontoceti</taxon>
        <taxon>Monodontidae</taxon>
        <taxon>Monodon</taxon>
    </lineage>
</organism>
<dbReference type="InterPro" id="IPR052647">
    <property type="entry name" value="Zinc_finger_CCCH-type"/>
</dbReference>
<feature type="region of interest" description="Disordered" evidence="6">
    <location>
        <begin position="1"/>
        <end position="42"/>
    </location>
</feature>
<gene>
    <name evidence="8" type="ORF">EI555_017001</name>
</gene>
<feature type="compositionally biased region" description="Polar residues" evidence="6">
    <location>
        <begin position="508"/>
        <end position="519"/>
    </location>
</feature>
<evidence type="ECO:0000256" key="3">
    <source>
        <dbReference type="ARBA" id="ARBA00022514"/>
    </source>
</evidence>
<dbReference type="SUPFAM" id="SSF57501">
    <property type="entry name" value="Cystine-knot cytokines"/>
    <property type="match status" value="1"/>
</dbReference>
<feature type="region of interest" description="Disordered" evidence="6">
    <location>
        <begin position="486"/>
        <end position="642"/>
    </location>
</feature>
<feature type="compositionally biased region" description="Basic and acidic residues" evidence="6">
    <location>
        <begin position="1"/>
        <end position="10"/>
    </location>
</feature>
<feature type="non-terminal residue" evidence="8">
    <location>
        <position position="851"/>
    </location>
</feature>
<keyword evidence="3" id="KW-0202">Cytokine</keyword>
<dbReference type="GO" id="GO:0003723">
    <property type="term" value="F:RNA binding"/>
    <property type="evidence" value="ECO:0007669"/>
    <property type="project" value="TreeGrafter"/>
</dbReference>
<feature type="compositionally biased region" description="Pro residues" evidence="6">
    <location>
        <begin position="283"/>
        <end position="292"/>
    </location>
</feature>
<evidence type="ECO:0000313" key="8">
    <source>
        <dbReference type="EMBL" id="TKC36604.1"/>
    </source>
</evidence>
<reference evidence="9" key="1">
    <citation type="journal article" date="2019" name="IScience">
        <title>Narwhal Genome Reveals Long-Term Low Genetic Diversity despite Current Large Abundance Size.</title>
        <authorList>
            <person name="Westbury M.V."/>
            <person name="Petersen B."/>
            <person name="Garde E."/>
            <person name="Heide-Jorgensen M.P."/>
            <person name="Lorenzen E.D."/>
        </authorList>
    </citation>
    <scope>NUCLEOTIDE SEQUENCE [LARGE SCALE GENOMIC DNA]</scope>
</reference>
<comment type="caution">
    <text evidence="8">The sequence shown here is derived from an EMBL/GenBank/DDBJ whole genome shotgun (WGS) entry which is preliminary data.</text>
</comment>
<dbReference type="PRINTS" id="PR01932">
    <property type="entry name" value="INTRLEUKIN17"/>
</dbReference>
<feature type="compositionally biased region" description="Basic and acidic residues" evidence="6">
    <location>
        <begin position="308"/>
        <end position="325"/>
    </location>
</feature>
<dbReference type="Proteomes" id="UP000308365">
    <property type="component" value="Unassembled WGS sequence"/>
</dbReference>
<evidence type="ECO:0000256" key="5">
    <source>
        <dbReference type="ARBA" id="ARBA00022729"/>
    </source>
</evidence>
<dbReference type="GO" id="GO:0006954">
    <property type="term" value="P:inflammatory response"/>
    <property type="evidence" value="ECO:0007669"/>
    <property type="project" value="InterPro"/>
</dbReference>
<evidence type="ECO:0000256" key="1">
    <source>
        <dbReference type="ARBA" id="ARBA00004613"/>
    </source>
</evidence>
<dbReference type="InterPro" id="IPR010345">
    <property type="entry name" value="IL-17_fam"/>
</dbReference>
<feature type="region of interest" description="Disordered" evidence="6">
    <location>
        <begin position="120"/>
        <end position="416"/>
    </location>
</feature>
<dbReference type="GO" id="GO:0005615">
    <property type="term" value="C:extracellular space"/>
    <property type="evidence" value="ECO:0007669"/>
    <property type="project" value="UniProtKB-KW"/>
</dbReference>
<comment type="similarity">
    <text evidence="2">Belongs to the IL-17 family.</text>
</comment>
<keyword evidence="4" id="KW-0964">Secreted</keyword>
<evidence type="ECO:0000256" key="2">
    <source>
        <dbReference type="ARBA" id="ARBA00007236"/>
    </source>
</evidence>
<dbReference type="PANTHER" id="PTHR46582">
    <property type="entry name" value="ZINC FINGER CCCH DOMAIN-CONTAINING PROTEIN 18"/>
    <property type="match status" value="1"/>
</dbReference>
<feature type="compositionally biased region" description="Low complexity" evidence="6">
    <location>
        <begin position="630"/>
        <end position="642"/>
    </location>
</feature>
<feature type="compositionally biased region" description="Low complexity" evidence="6">
    <location>
        <begin position="170"/>
        <end position="209"/>
    </location>
</feature>
<comment type="subcellular location">
    <subcellularLocation>
        <location evidence="1">Secreted</location>
    </subcellularLocation>
</comment>
<dbReference type="AlphaFoldDB" id="A0A4U1EJU1"/>
<name>A0A4U1EJU1_MONMO</name>
<dbReference type="PANTHER" id="PTHR46582:SF1">
    <property type="entry name" value="ZINC FINGER CCCH DOMAIN-CONTAINING PROTEIN 18"/>
    <property type="match status" value="1"/>
</dbReference>
<proteinExistence type="inferred from homology"/>
<dbReference type="EMBL" id="RWIC01001272">
    <property type="protein sequence ID" value="TKC36604.1"/>
    <property type="molecule type" value="Genomic_DNA"/>
</dbReference>
<feature type="compositionally biased region" description="Low complexity" evidence="6">
    <location>
        <begin position="377"/>
        <end position="414"/>
    </location>
</feature>
<evidence type="ECO:0000256" key="4">
    <source>
        <dbReference type="ARBA" id="ARBA00022525"/>
    </source>
</evidence>
<accession>A0A4U1EJU1</accession>
<dbReference type="Gene3D" id="2.10.90.10">
    <property type="entry name" value="Cystine-knot cytokines"/>
    <property type="match status" value="1"/>
</dbReference>
<dbReference type="GO" id="GO:0005125">
    <property type="term" value="F:cytokine activity"/>
    <property type="evidence" value="ECO:0007669"/>
    <property type="project" value="UniProtKB-KW"/>
</dbReference>
<feature type="non-terminal residue" evidence="8">
    <location>
        <position position="1"/>
    </location>
</feature>
<feature type="compositionally biased region" description="Basic residues" evidence="6">
    <location>
        <begin position="546"/>
        <end position="559"/>
    </location>
</feature>
<feature type="compositionally biased region" description="Basic and acidic residues" evidence="6">
    <location>
        <begin position="147"/>
        <end position="156"/>
    </location>
</feature>
<keyword evidence="7" id="KW-0812">Transmembrane</keyword>
<feature type="compositionally biased region" description="Basic and acidic residues" evidence="6">
    <location>
        <begin position="18"/>
        <end position="28"/>
    </location>
</feature>
<keyword evidence="5" id="KW-0732">Signal</keyword>
<evidence type="ECO:0000313" key="9">
    <source>
        <dbReference type="Proteomes" id="UP000308365"/>
    </source>
</evidence>
<feature type="transmembrane region" description="Helical" evidence="7">
    <location>
        <begin position="47"/>
        <end position="69"/>
    </location>
</feature>
<evidence type="ECO:0000256" key="7">
    <source>
        <dbReference type="SAM" id="Phobius"/>
    </source>
</evidence>
<feature type="compositionally biased region" description="Basic and acidic residues" evidence="6">
    <location>
        <begin position="244"/>
        <end position="258"/>
    </location>
</feature>
<sequence>RQAEPPKKETASAGPQVKRADEWKDPWRRSKSPKKKLGPGTTTSESISLIGLCLEFLQVVVAVVLLLWLRLLPVPVPVLVLQLLLQPLFQTQLVLRQPLQVPVLLLVPVPVPDALAAQTCQNQGGAGSASRKSRAPKTTAPAPEPTKPGDLREARRRERQARSPPRRRTVSGSGSGSSYSGSSSRSRSLSVSSVSSVSSATSSSSSAHSVDSDDMYADLASPVSSASSRSPTPAQTKKEKGKSKKEDGVKADKRKRDPSTQPPKPSRTPAGSRSSQQPTTPQQAPPGQPPPATFIAHKEIKLTLLNKAADKGGRKRYEPSDKDRQSPPPAKRANLSPDRGSRDRKSGGRLSSPKPERQRGQNSKAPAAPTDRKRPLSPQSKSSSKVTSVPGKASDTSAAAGASTGTKSGKASTLSRREELLKQLKAVEDAIARKRAKIPGKRQPCAPSSLKAWASTLLSLSANRPAPPVTAQPAPQPLRACQPLRTAVSPHREEELGGRGLRPWGNEGTPSTLTSSTELAQGAGFSPGVARGIKGAASRLQPGQPRVRRDRQVRRRRARNPAPAAMVSRSSPRPPAWTVPPDTQADDVAAGSRKPPKSGGKREPGAQTPPRLRFPTCRGRLRPPARFPQGAEPAAGRAGPLPGAPLTPRRLVHQSLRVLLLLLWPPTSLALHSPPLRPGARTHTAGTPRCYSAAELSLGHTPPHLLARAAKWEQALPVALASSLEAAGRRGRHAGSPAGNQCPVLQPEEVLEADVHQRSISPWRYRVDTDESRYPQKLAFAECLCRGCISAKTGRETAALNSVPLVQSLLVLRRRPCSRDAAGVPTPGAFTFHTEFIRVPVGCTCVLPRSA</sequence>
<evidence type="ECO:0000256" key="6">
    <source>
        <dbReference type="SAM" id="MobiDB-lite"/>
    </source>
</evidence>
<protein>
    <submittedName>
        <fullName evidence="8">Uncharacterized protein</fullName>
    </submittedName>
</protein>
<dbReference type="InterPro" id="IPR029034">
    <property type="entry name" value="Cystine-knot_cytokine"/>
</dbReference>
<dbReference type="Pfam" id="PF06083">
    <property type="entry name" value="IL17"/>
    <property type="match status" value="1"/>
</dbReference>
<dbReference type="InterPro" id="IPR020440">
    <property type="entry name" value="IL-17_chr"/>
</dbReference>